<evidence type="ECO:0000313" key="1">
    <source>
        <dbReference type="EMBL" id="CNV02799.1"/>
    </source>
</evidence>
<name>A0A655E561_MYCTX</name>
<evidence type="ECO:0000313" key="2">
    <source>
        <dbReference type="Proteomes" id="UP000039217"/>
    </source>
</evidence>
<proteinExistence type="predicted"/>
<dbReference type="EMBL" id="CQQC01000434">
    <property type="protein sequence ID" value="CNV02799.1"/>
    <property type="molecule type" value="Genomic_DNA"/>
</dbReference>
<dbReference type="Proteomes" id="UP000039217">
    <property type="component" value="Unassembled WGS sequence"/>
</dbReference>
<sequence length="153" mass="15989">MTTSTVWVSVVSPVTHAPAETCMRNTEQKNAPISPVAVTTEFSANDTVVAASTRGAASAWIGLMPITRSASSSSRMVRAPRSAHMAVAPAPATTKTVTIGALWFTVKIAQPVPEKSAAPMSVSKTLKRNPEITAHGIVINTPGSVDTRATNQH</sequence>
<protein>
    <submittedName>
        <fullName evidence="1">Uncharacterized protein</fullName>
    </submittedName>
</protein>
<accession>A0A655E561</accession>
<reference evidence="1 2" key="1">
    <citation type="submission" date="2015-03" db="EMBL/GenBank/DDBJ databases">
        <authorList>
            <consortium name="Pathogen Informatics"/>
        </authorList>
    </citation>
    <scope>NUCLEOTIDE SEQUENCE [LARGE SCALE GENOMIC DNA]</scope>
    <source>
        <strain evidence="1 2">D00501624</strain>
    </source>
</reference>
<organism evidence="1 2">
    <name type="scientific">Mycobacterium tuberculosis</name>
    <dbReference type="NCBI Taxonomy" id="1773"/>
    <lineage>
        <taxon>Bacteria</taxon>
        <taxon>Bacillati</taxon>
        <taxon>Actinomycetota</taxon>
        <taxon>Actinomycetes</taxon>
        <taxon>Mycobacteriales</taxon>
        <taxon>Mycobacteriaceae</taxon>
        <taxon>Mycobacterium</taxon>
        <taxon>Mycobacterium tuberculosis complex</taxon>
    </lineage>
</organism>
<gene>
    <name evidence="1" type="ORF">ERS007661_01529</name>
</gene>
<dbReference type="AlphaFoldDB" id="A0A655E561"/>